<proteinExistence type="predicted"/>
<accession>A0A6J4R5X7</accession>
<dbReference type="AlphaFoldDB" id="A0A6J4R5X7"/>
<dbReference type="Pfam" id="PF11387">
    <property type="entry name" value="DUF2795"/>
    <property type="match status" value="1"/>
</dbReference>
<name>A0A6J4R5X7_9ACTN</name>
<gene>
    <name evidence="1" type="ORF">AVDCRST_MAG02-2384</name>
</gene>
<protein>
    <recommendedName>
        <fullName evidence="2">DUF2795 domain-containing protein</fullName>
    </recommendedName>
</protein>
<evidence type="ECO:0008006" key="2">
    <source>
        <dbReference type="Google" id="ProtNLM"/>
    </source>
</evidence>
<reference evidence="1" key="1">
    <citation type="submission" date="2020-02" db="EMBL/GenBank/DDBJ databases">
        <authorList>
            <person name="Meier V. D."/>
        </authorList>
    </citation>
    <scope>NUCLEOTIDE SEQUENCE</scope>
    <source>
        <strain evidence="1">AVDCRST_MAG02</strain>
    </source>
</reference>
<dbReference type="EMBL" id="CADCVH010000053">
    <property type="protein sequence ID" value="CAA9456660.1"/>
    <property type="molecule type" value="Genomic_DNA"/>
</dbReference>
<dbReference type="InterPro" id="IPR021527">
    <property type="entry name" value="DUF2795"/>
</dbReference>
<organism evidence="1">
    <name type="scientific">uncultured Rubrobacteraceae bacterium</name>
    <dbReference type="NCBI Taxonomy" id="349277"/>
    <lineage>
        <taxon>Bacteria</taxon>
        <taxon>Bacillati</taxon>
        <taxon>Actinomycetota</taxon>
        <taxon>Rubrobacteria</taxon>
        <taxon>Rubrobacterales</taxon>
        <taxon>Rubrobacteraceae</taxon>
        <taxon>environmental samples</taxon>
    </lineage>
</organism>
<sequence>MDLGGFNPQDAQQYLQGVNWPADKQEVVNKAEGNGAPQPMLEQLKNLGGGQFSGPQDVIGKLQGG</sequence>
<evidence type="ECO:0000313" key="1">
    <source>
        <dbReference type="EMBL" id="CAA9456660.1"/>
    </source>
</evidence>